<dbReference type="AlphaFoldDB" id="A0A8S1XNE1"/>
<proteinExistence type="predicted"/>
<dbReference type="OrthoDB" id="10257153at2759"/>
<evidence type="ECO:0000313" key="1">
    <source>
        <dbReference type="EMBL" id="CAD8202621.1"/>
    </source>
</evidence>
<accession>A0A8S1XNE1</accession>
<name>A0A8S1XNE1_9CILI</name>
<protein>
    <submittedName>
        <fullName evidence="1">Uncharacterized protein</fullName>
    </submittedName>
</protein>
<evidence type="ECO:0000313" key="2">
    <source>
        <dbReference type="Proteomes" id="UP000689195"/>
    </source>
</evidence>
<organism evidence="1 2">
    <name type="scientific">Paramecium pentaurelia</name>
    <dbReference type="NCBI Taxonomy" id="43138"/>
    <lineage>
        <taxon>Eukaryota</taxon>
        <taxon>Sar</taxon>
        <taxon>Alveolata</taxon>
        <taxon>Ciliophora</taxon>
        <taxon>Intramacronucleata</taxon>
        <taxon>Oligohymenophorea</taxon>
        <taxon>Peniculida</taxon>
        <taxon>Parameciidae</taxon>
        <taxon>Paramecium</taxon>
    </lineage>
</organism>
<sequence length="360" mass="42778">MNLELFKNQMKRKQIEFKIQIKYQRAEELIIQKNPLIKLKVKFNYQNKKLLPLNLLNKDCSKVLGFNQLSNKHQTNGGLEFLKFAPENPPIKKLRQKIFHIIDEPQELQQIEQFDNKPESIVLLEQHHPQPQYNNKIIYQQAASVSKQEMKKNNLDELIDKKDLMVTDDINYSLKKDLLIYPITVYFWDIKQNRRYEYKINVKNEDILAKRIVFKQPLNTKIKELMKQMGSLNIFNIQFFRSLQDQSEKSLFKYKPINQANFLMNSKSCLSIQFIQFQQINGNVLEPTIFDKLDSKQVKLSSKPILKKQVKDLLSQLKQQNNIGDSQVSDLLPKINYDKNYKIDPFQSQKKEDQSYEDEN</sequence>
<dbReference type="Proteomes" id="UP000689195">
    <property type="component" value="Unassembled WGS sequence"/>
</dbReference>
<dbReference type="EMBL" id="CAJJDO010000131">
    <property type="protein sequence ID" value="CAD8202621.1"/>
    <property type="molecule type" value="Genomic_DNA"/>
</dbReference>
<reference evidence="1" key="1">
    <citation type="submission" date="2021-01" db="EMBL/GenBank/DDBJ databases">
        <authorList>
            <consortium name="Genoscope - CEA"/>
            <person name="William W."/>
        </authorList>
    </citation>
    <scope>NUCLEOTIDE SEQUENCE</scope>
</reference>
<gene>
    <name evidence="1" type="ORF">PPENT_87.1.T1310131</name>
</gene>
<comment type="caution">
    <text evidence="1">The sequence shown here is derived from an EMBL/GenBank/DDBJ whole genome shotgun (WGS) entry which is preliminary data.</text>
</comment>
<keyword evidence="2" id="KW-1185">Reference proteome</keyword>